<dbReference type="InterPro" id="IPR054353">
    <property type="entry name" value="IstA-like_C"/>
</dbReference>
<keyword evidence="3" id="KW-0238">DNA-binding</keyword>
<accession>A0A9X8D1N3</accession>
<evidence type="ECO:0000256" key="3">
    <source>
        <dbReference type="ARBA" id="ARBA00023125"/>
    </source>
</evidence>
<comment type="similarity">
    <text evidence="1">Belongs to the transposase IS21/IS408/IS1162 family.</text>
</comment>
<feature type="domain" description="HTH IS21-type" evidence="5">
    <location>
        <begin position="6"/>
        <end position="68"/>
    </location>
</feature>
<dbReference type="PROSITE" id="PS50943">
    <property type="entry name" value="HTH_CROC1"/>
    <property type="match status" value="1"/>
</dbReference>
<dbReference type="InterPro" id="IPR001584">
    <property type="entry name" value="Integrase_cat-core"/>
</dbReference>
<evidence type="ECO:0000259" key="6">
    <source>
        <dbReference type="PROSITE" id="PS50943"/>
    </source>
</evidence>
<keyword evidence="4" id="KW-0233">DNA recombination</keyword>
<proteinExistence type="inferred from homology"/>
<gene>
    <name evidence="8" type="ORF">D3H34_22440</name>
</gene>
<name>A0A9X8D1N3_9BURK</name>
<evidence type="ECO:0000256" key="1">
    <source>
        <dbReference type="ARBA" id="ARBA00009277"/>
    </source>
</evidence>
<sequence>MIDVATLSVIRRWALREQMSIREIARRTGLSRNTVKKYLRGGDEEPRYAKRASSSKLDPYAEKLATWLAIEATKSRKQRRNLRQIHTDLVALGFEGSYGRVAAFCRKWQADRQEAQRIAGRGTFVPLVFGPGEAFQFDWSEDWAVIAGERTKLQVAHLKLSHSRAFTARAYLLQTHEMLFDAHNHAFRVLGGVPKRGIYDNMKTAVDKVRTGKDRDVNVRFSAMVSHYLFEAEFCNPASGWEKGQIEKNVRDARHRLWQPVPAFPTLAELNDWLEVRCKALWKEIAHGQLPGTVADIWAQEKPFLMPPPPAFDGFVEHTKRVSPTCLITFDRTRYSVPASFANRPVSLRVYADRLVVAAEGQVICEHNRIVDRRHDVTGQTIYDWRHYLAVLQRKPGALRNGAPFAELPTPFKRLQAMLLKKPGGDREMVEVLALVLHHEEHVVLAAVEAALDAGVATKTHVLNILHRLVDGKSAVPEVVAPQALKLSTEPQANVLRYDSLREAQPRKEARHGT</sequence>
<dbReference type="PROSITE" id="PS50994">
    <property type="entry name" value="INTEGRASE"/>
    <property type="match status" value="1"/>
</dbReference>
<dbReference type="PANTHER" id="PTHR35004">
    <property type="entry name" value="TRANSPOSASE RV3428C-RELATED"/>
    <property type="match status" value="1"/>
</dbReference>
<evidence type="ECO:0000256" key="2">
    <source>
        <dbReference type="ARBA" id="ARBA00022578"/>
    </source>
</evidence>
<evidence type="ECO:0000256" key="4">
    <source>
        <dbReference type="ARBA" id="ARBA00023172"/>
    </source>
</evidence>
<organism evidence="8 9">
    <name type="scientific">Acidovorax cavernicola</name>
    <dbReference type="NCBI Taxonomy" id="1675792"/>
    <lineage>
        <taxon>Bacteria</taxon>
        <taxon>Pseudomonadati</taxon>
        <taxon>Pseudomonadota</taxon>
        <taxon>Betaproteobacteria</taxon>
        <taxon>Burkholderiales</taxon>
        <taxon>Comamonadaceae</taxon>
        <taxon>Acidovorax</taxon>
    </lineage>
</organism>
<dbReference type="InterPro" id="IPR017894">
    <property type="entry name" value="HTH_IS21_transposase_type"/>
</dbReference>
<reference evidence="8 9" key="1">
    <citation type="submission" date="2018-09" db="EMBL/GenBank/DDBJ databases">
        <title>Acidovorax cavernicola nov. sp. isolated from Gruta de las Maravillas (Aracena, Spain).</title>
        <authorList>
            <person name="Jurado V."/>
            <person name="Gutierrez-Patricio S."/>
            <person name="Gonzalez-Pimentel J.L."/>
            <person name="Miller A.Z."/>
            <person name="Laiz L."/>
            <person name="Saiz-Jimenez C."/>
        </authorList>
    </citation>
    <scope>NUCLEOTIDE SEQUENCE [LARGE SCALE GENOMIC DNA]</scope>
    <source>
        <strain evidence="8 9">1011MAR4D40.2</strain>
    </source>
</reference>
<evidence type="ECO:0000313" key="8">
    <source>
        <dbReference type="EMBL" id="RIX76310.1"/>
    </source>
</evidence>
<dbReference type="GO" id="GO:0032196">
    <property type="term" value="P:transposition"/>
    <property type="evidence" value="ECO:0007669"/>
    <property type="project" value="UniProtKB-KW"/>
</dbReference>
<evidence type="ECO:0000259" key="7">
    <source>
        <dbReference type="PROSITE" id="PS50994"/>
    </source>
</evidence>
<dbReference type="EMBL" id="QXMN01000033">
    <property type="protein sequence ID" value="RIX76310.1"/>
    <property type="molecule type" value="Genomic_DNA"/>
</dbReference>
<protein>
    <submittedName>
        <fullName evidence="8">IS21 family transposase</fullName>
    </submittedName>
</protein>
<dbReference type="NCBIfam" id="NF033546">
    <property type="entry name" value="transpos_IS21"/>
    <property type="match status" value="1"/>
</dbReference>
<dbReference type="GO" id="GO:0006310">
    <property type="term" value="P:DNA recombination"/>
    <property type="evidence" value="ECO:0007669"/>
    <property type="project" value="UniProtKB-KW"/>
</dbReference>
<dbReference type="PROSITE" id="PS50531">
    <property type="entry name" value="HTH_IS21"/>
    <property type="match status" value="1"/>
</dbReference>
<dbReference type="CDD" id="cd00093">
    <property type="entry name" value="HTH_XRE"/>
    <property type="match status" value="1"/>
</dbReference>
<dbReference type="RefSeq" id="WP_119556462.1">
    <property type="nucleotide sequence ID" value="NZ_QXMN01000033.1"/>
</dbReference>
<dbReference type="PANTHER" id="PTHR35004:SF7">
    <property type="entry name" value="INTEGRASE PROTEIN"/>
    <property type="match status" value="1"/>
</dbReference>
<dbReference type="Pfam" id="PF22483">
    <property type="entry name" value="Mu-transpos_C_2"/>
    <property type="match status" value="1"/>
</dbReference>
<evidence type="ECO:0000259" key="5">
    <source>
        <dbReference type="PROSITE" id="PS50531"/>
    </source>
</evidence>
<dbReference type="Proteomes" id="UP000265619">
    <property type="component" value="Unassembled WGS sequence"/>
</dbReference>
<feature type="domain" description="Integrase catalytic" evidence="7">
    <location>
        <begin position="127"/>
        <end position="302"/>
    </location>
</feature>
<keyword evidence="9" id="KW-1185">Reference proteome</keyword>
<keyword evidence="2" id="KW-0815">Transposition</keyword>
<dbReference type="AlphaFoldDB" id="A0A9X8D1N3"/>
<dbReference type="InterPro" id="IPR001387">
    <property type="entry name" value="Cro/C1-type_HTH"/>
</dbReference>
<evidence type="ECO:0000313" key="9">
    <source>
        <dbReference type="Proteomes" id="UP000265619"/>
    </source>
</evidence>
<comment type="caution">
    <text evidence="8">The sequence shown here is derived from an EMBL/GenBank/DDBJ whole genome shotgun (WGS) entry which is preliminary data.</text>
</comment>
<dbReference type="GO" id="GO:0003677">
    <property type="term" value="F:DNA binding"/>
    <property type="evidence" value="ECO:0007669"/>
    <property type="project" value="UniProtKB-KW"/>
</dbReference>
<dbReference type="OrthoDB" id="3542865at2"/>
<feature type="domain" description="HTH cro/C1-type" evidence="6">
    <location>
        <begin position="10"/>
        <end position="41"/>
    </location>
</feature>
<dbReference type="GO" id="GO:0015074">
    <property type="term" value="P:DNA integration"/>
    <property type="evidence" value="ECO:0007669"/>
    <property type="project" value="InterPro"/>
</dbReference>